<feature type="region of interest" description="Disordered" evidence="2">
    <location>
        <begin position="377"/>
        <end position="680"/>
    </location>
</feature>
<feature type="compositionally biased region" description="Basic residues" evidence="2">
    <location>
        <begin position="546"/>
        <end position="555"/>
    </location>
</feature>
<evidence type="ECO:0000313" key="3">
    <source>
        <dbReference type="EMBL" id="KAJ3699024.1"/>
    </source>
</evidence>
<dbReference type="FunFam" id="1.20.1260.60:FF:000002">
    <property type="entry name" value="Vacuolar protein sorting-associated protein IST1"/>
    <property type="match status" value="1"/>
</dbReference>
<dbReference type="EMBL" id="JAMRDG010000001">
    <property type="protein sequence ID" value="KAJ3699024.1"/>
    <property type="molecule type" value="Genomic_DNA"/>
</dbReference>
<feature type="compositionally biased region" description="Basic and acidic residues" evidence="2">
    <location>
        <begin position="640"/>
        <end position="649"/>
    </location>
</feature>
<feature type="region of interest" description="Disordered" evidence="2">
    <location>
        <begin position="316"/>
        <end position="341"/>
    </location>
</feature>
<keyword evidence="4" id="KW-1185">Reference proteome</keyword>
<feature type="region of interest" description="Disordered" evidence="2">
    <location>
        <begin position="349"/>
        <end position="368"/>
    </location>
</feature>
<feature type="region of interest" description="Disordered" evidence="2">
    <location>
        <begin position="186"/>
        <end position="222"/>
    </location>
</feature>
<feature type="compositionally biased region" description="Basic and acidic residues" evidence="2">
    <location>
        <begin position="412"/>
        <end position="421"/>
    </location>
</feature>
<proteinExistence type="inferred from homology"/>
<dbReference type="Gene3D" id="1.20.1260.60">
    <property type="entry name" value="Vacuolar protein sorting-associated protein Ist1"/>
    <property type="match status" value="1"/>
</dbReference>
<comment type="caution">
    <text evidence="3">The sequence shown here is derived from an EMBL/GenBank/DDBJ whole genome shotgun (WGS) entry which is preliminary data.</text>
</comment>
<dbReference type="PANTHER" id="PTHR12161">
    <property type="entry name" value="IST1 FAMILY MEMBER"/>
    <property type="match status" value="1"/>
</dbReference>
<dbReference type="Proteomes" id="UP001210211">
    <property type="component" value="Unassembled WGS sequence"/>
</dbReference>
<feature type="compositionally biased region" description="Basic and acidic residues" evidence="2">
    <location>
        <begin position="453"/>
        <end position="474"/>
    </location>
</feature>
<protein>
    <submittedName>
        <fullName evidence="3">Uncharacterized protein</fullName>
    </submittedName>
</protein>
<evidence type="ECO:0000256" key="2">
    <source>
        <dbReference type="SAM" id="MobiDB-lite"/>
    </source>
</evidence>
<dbReference type="InterPro" id="IPR042277">
    <property type="entry name" value="IST1-like"/>
</dbReference>
<evidence type="ECO:0000256" key="1">
    <source>
        <dbReference type="ARBA" id="ARBA00005536"/>
    </source>
</evidence>
<name>A0AAD6ES30_9POAL</name>
<gene>
    <name evidence="3" type="ORF">LUZ61_002729</name>
</gene>
<dbReference type="AlphaFoldDB" id="A0AAD6ES30"/>
<feature type="compositionally biased region" description="Basic residues" evidence="2">
    <location>
        <begin position="322"/>
        <end position="332"/>
    </location>
</feature>
<feature type="compositionally biased region" description="Basic and acidic residues" evidence="2">
    <location>
        <begin position="515"/>
        <end position="527"/>
    </location>
</feature>
<accession>A0AAD6ES30</accession>
<dbReference type="Pfam" id="PF03398">
    <property type="entry name" value="Ist1"/>
    <property type="match status" value="1"/>
</dbReference>
<reference evidence="3 4" key="1">
    <citation type="journal article" date="2022" name="Cell">
        <title>Repeat-based holocentromeres influence genome architecture and karyotype evolution.</title>
        <authorList>
            <person name="Hofstatter P.G."/>
            <person name="Thangavel G."/>
            <person name="Lux T."/>
            <person name="Neumann P."/>
            <person name="Vondrak T."/>
            <person name="Novak P."/>
            <person name="Zhang M."/>
            <person name="Costa L."/>
            <person name="Castellani M."/>
            <person name="Scott A."/>
            <person name="Toegelov H."/>
            <person name="Fuchs J."/>
            <person name="Mata-Sucre Y."/>
            <person name="Dias Y."/>
            <person name="Vanzela A.L.L."/>
            <person name="Huettel B."/>
            <person name="Almeida C.C.S."/>
            <person name="Simkova H."/>
            <person name="Souza G."/>
            <person name="Pedrosa-Harand A."/>
            <person name="Macas J."/>
            <person name="Mayer K.F.X."/>
            <person name="Houben A."/>
            <person name="Marques A."/>
        </authorList>
    </citation>
    <scope>NUCLEOTIDE SEQUENCE [LARGE SCALE GENOMIC DNA]</scope>
    <source>
        <strain evidence="3">RhyTen1mFocal</strain>
    </source>
</reference>
<dbReference type="PANTHER" id="PTHR12161:SF14">
    <property type="entry name" value="REGULATOR OF VPS4 ACTIVITY IN THE MVB PATHWAY PROTEIN"/>
    <property type="match status" value="1"/>
</dbReference>
<evidence type="ECO:0000313" key="4">
    <source>
        <dbReference type="Proteomes" id="UP001210211"/>
    </source>
</evidence>
<sequence>MLGGLLGSKFSSKCKHSIKCIRTRLDPITKKKQAVVRYLRRDVAELISHGHDLNAFERMEALIIEINQSSCYDMIEQYCADILSQLPVIQKQRECPDEAKEAISTLIFAAARFSDLPELCDLRRVFAERFGGSMESFVNSEFVKKAQDKTFSDEQKIQIMQGIAEEFTVRFDPKDLYRIMSNPAEAKSDLRKKPVPPRNEESYLKMPKSRFDDNPREKRPNPIPVVTVHRQEVRTEQKVVWDEPRERRAEEQVTRDKPKEAQTELDNTWARPKGTWARPREFRAEPKDVQAEPKDIHVVPSKPERVDLHHRDYRLPAEDAPKKHHHKTRHGHVKEDPYSIDEEKPGLSAVKSLSEKEQGSNGLVFDRSEIRDNGSDYIRSESNFNREDNDFLKPSKGKVINMAPPYTKAKATRVENHKQDESNGSDLYAAERAPTRPVKDGPIANMVPPYVKRGFEQQTKHDDNYGTAHGERPRPISVRSKVPKPPLADAKTEDGFFDEPNMNRTPSIRPRNGHRHEISSHDDDVYDKHRHRDVQGDGANGETHDRKRHQQRHKSQGSSAKFAGDEEEEEDNAIEYGNLLRGTPRSHRRHRERRSSRHESERDDEERMIDKLLMQYSRKGTVGAESFKERTREISSGNEPVKERNRERPPPPPPLKTRHSVDRVHHAPQRAASLPADTVQEEVVRVPARAASLQPDLFSPNGGGRVHPNLPDYDELAARLRALRNA</sequence>
<dbReference type="InterPro" id="IPR005061">
    <property type="entry name" value="Ist1"/>
</dbReference>
<comment type="similarity">
    <text evidence="1">Belongs to the IST1 family.</text>
</comment>
<feature type="compositionally biased region" description="Basic residues" evidence="2">
    <location>
        <begin position="584"/>
        <end position="596"/>
    </location>
</feature>
<feature type="compositionally biased region" description="Basic and acidic residues" evidence="2">
    <location>
        <begin position="186"/>
        <end position="220"/>
    </location>
</feature>
<feature type="compositionally biased region" description="Basic and acidic residues" evidence="2">
    <location>
        <begin position="384"/>
        <end position="393"/>
    </location>
</feature>
<dbReference type="GO" id="GO:0015031">
    <property type="term" value="P:protein transport"/>
    <property type="evidence" value="ECO:0007669"/>
    <property type="project" value="InterPro"/>
</dbReference>
<organism evidence="3 4">
    <name type="scientific">Rhynchospora tenuis</name>
    <dbReference type="NCBI Taxonomy" id="198213"/>
    <lineage>
        <taxon>Eukaryota</taxon>
        <taxon>Viridiplantae</taxon>
        <taxon>Streptophyta</taxon>
        <taxon>Embryophyta</taxon>
        <taxon>Tracheophyta</taxon>
        <taxon>Spermatophyta</taxon>
        <taxon>Magnoliopsida</taxon>
        <taxon>Liliopsida</taxon>
        <taxon>Poales</taxon>
        <taxon>Cyperaceae</taxon>
        <taxon>Cyperoideae</taxon>
        <taxon>Rhynchosporeae</taxon>
        <taxon>Rhynchospora</taxon>
    </lineage>
</organism>